<keyword evidence="1 3" id="KW-0732">Signal</keyword>
<dbReference type="AlphaFoldDB" id="A0A375Z232"/>
<reference evidence="5 6" key="1">
    <citation type="submission" date="2018-05" db="EMBL/GenBank/DDBJ databases">
        <authorList>
            <consortium name="IHU Genomes"/>
        </authorList>
    </citation>
    <scope>NUCLEOTIDE SEQUENCE [LARGE SCALE GENOMIC DNA]</scope>
    <source>
        <strain evidence="5 6">P7336</strain>
    </source>
</reference>
<dbReference type="RefSeq" id="WP_181786788.1">
    <property type="nucleotide sequence ID" value="NZ_UEGW01000001.1"/>
</dbReference>
<name>A0A375Z232_MYCSH</name>
<feature type="domain" description="Low molecular weight antigen MTB12-like C-terminal" evidence="4">
    <location>
        <begin position="52"/>
        <end position="164"/>
    </location>
</feature>
<feature type="signal peptide" evidence="3">
    <location>
        <begin position="1"/>
        <end position="26"/>
    </location>
</feature>
<evidence type="ECO:0000259" key="4">
    <source>
        <dbReference type="Pfam" id="PF26580"/>
    </source>
</evidence>
<evidence type="ECO:0000256" key="1">
    <source>
        <dbReference type="ARBA" id="ARBA00022729"/>
    </source>
</evidence>
<feature type="chain" id="PRO_5016902693" evidence="3">
    <location>
        <begin position="27"/>
        <end position="166"/>
    </location>
</feature>
<sequence>MLVKSFATSVAAVAAVGTAAAGVTFAASVGTAEPQVQPVVFGAPFPQDPAADVPSPGELITVLNGLQNPGVPFANKSYLVEGGVGGVEARLADRELQKAAQKGSLPLSFNVANIVPVGPGAASADVTASGPNTAPTTQNITFVNQGGWKLSRASAMSLVQQFQAAA</sequence>
<dbReference type="STRING" id="29313.BHQ16_21030"/>
<dbReference type="EMBL" id="UEGW01000001">
    <property type="protein sequence ID" value="SRX94990.1"/>
    <property type="molecule type" value="Genomic_DNA"/>
</dbReference>
<proteinExistence type="inferred from homology"/>
<evidence type="ECO:0000313" key="5">
    <source>
        <dbReference type="EMBL" id="SRX94990.1"/>
    </source>
</evidence>
<protein>
    <submittedName>
        <fullName evidence="5">Low molecular weight antigen MTB12</fullName>
    </submittedName>
</protein>
<evidence type="ECO:0000256" key="2">
    <source>
        <dbReference type="ARBA" id="ARBA00093774"/>
    </source>
</evidence>
<evidence type="ECO:0000313" key="6">
    <source>
        <dbReference type="Proteomes" id="UP000252015"/>
    </source>
</evidence>
<dbReference type="InterPro" id="IPR058644">
    <property type="entry name" value="Mtb12-like_C"/>
</dbReference>
<keyword evidence="6" id="KW-1185">Reference proteome</keyword>
<dbReference type="Pfam" id="PF26580">
    <property type="entry name" value="Mtb12_C"/>
    <property type="match status" value="1"/>
</dbReference>
<evidence type="ECO:0000256" key="3">
    <source>
        <dbReference type="SAM" id="SignalP"/>
    </source>
</evidence>
<organism evidence="5 6">
    <name type="scientific">Mycobacterium shimoidei</name>
    <dbReference type="NCBI Taxonomy" id="29313"/>
    <lineage>
        <taxon>Bacteria</taxon>
        <taxon>Bacillati</taxon>
        <taxon>Actinomycetota</taxon>
        <taxon>Actinomycetes</taxon>
        <taxon>Mycobacteriales</taxon>
        <taxon>Mycobacteriaceae</taxon>
        <taxon>Mycobacterium</taxon>
    </lineage>
</organism>
<accession>A0A375Z232</accession>
<gene>
    <name evidence="5" type="ORF">MSP7336_03254</name>
</gene>
<comment type="similarity">
    <text evidence="2">Belongs to the MTB12 family.</text>
</comment>
<dbReference type="Proteomes" id="UP000252015">
    <property type="component" value="Unassembled WGS sequence"/>
</dbReference>